<dbReference type="InParanoid" id="A0A5C3P7U9"/>
<name>A0A5C3P7U9_9APHY</name>
<feature type="region of interest" description="Disordered" evidence="1">
    <location>
        <begin position="1"/>
        <end position="36"/>
    </location>
</feature>
<evidence type="ECO:0000313" key="3">
    <source>
        <dbReference type="Proteomes" id="UP000308197"/>
    </source>
</evidence>
<reference evidence="2 3" key="1">
    <citation type="journal article" date="2019" name="Nat. Ecol. Evol.">
        <title>Megaphylogeny resolves global patterns of mushroom evolution.</title>
        <authorList>
            <person name="Varga T."/>
            <person name="Krizsan K."/>
            <person name="Foldi C."/>
            <person name="Dima B."/>
            <person name="Sanchez-Garcia M."/>
            <person name="Sanchez-Ramirez S."/>
            <person name="Szollosi G.J."/>
            <person name="Szarkandi J.G."/>
            <person name="Papp V."/>
            <person name="Albert L."/>
            <person name="Andreopoulos W."/>
            <person name="Angelini C."/>
            <person name="Antonin V."/>
            <person name="Barry K.W."/>
            <person name="Bougher N.L."/>
            <person name="Buchanan P."/>
            <person name="Buyck B."/>
            <person name="Bense V."/>
            <person name="Catcheside P."/>
            <person name="Chovatia M."/>
            <person name="Cooper J."/>
            <person name="Damon W."/>
            <person name="Desjardin D."/>
            <person name="Finy P."/>
            <person name="Geml J."/>
            <person name="Haridas S."/>
            <person name="Hughes K."/>
            <person name="Justo A."/>
            <person name="Karasinski D."/>
            <person name="Kautmanova I."/>
            <person name="Kiss B."/>
            <person name="Kocsube S."/>
            <person name="Kotiranta H."/>
            <person name="LaButti K.M."/>
            <person name="Lechner B.E."/>
            <person name="Liimatainen K."/>
            <person name="Lipzen A."/>
            <person name="Lukacs Z."/>
            <person name="Mihaltcheva S."/>
            <person name="Morgado L.N."/>
            <person name="Niskanen T."/>
            <person name="Noordeloos M.E."/>
            <person name="Ohm R.A."/>
            <person name="Ortiz-Santana B."/>
            <person name="Ovrebo C."/>
            <person name="Racz N."/>
            <person name="Riley R."/>
            <person name="Savchenko A."/>
            <person name="Shiryaev A."/>
            <person name="Soop K."/>
            <person name="Spirin V."/>
            <person name="Szebenyi C."/>
            <person name="Tomsovsky M."/>
            <person name="Tulloss R.E."/>
            <person name="Uehling J."/>
            <person name="Grigoriev I.V."/>
            <person name="Vagvolgyi C."/>
            <person name="Papp T."/>
            <person name="Martin F.M."/>
            <person name="Miettinen O."/>
            <person name="Hibbett D.S."/>
            <person name="Nagy L.G."/>
        </authorList>
    </citation>
    <scope>NUCLEOTIDE SEQUENCE [LARGE SCALE GENOMIC DNA]</scope>
    <source>
        <strain evidence="2 3">HHB13444</strain>
    </source>
</reference>
<sequence length="84" mass="9473">MPASREPPDRDPLAAALRPPIDETEEEKASRLADEEAAKRVSHAIDEAIRQEKQQRKKQKIVRLLLLGQSESGKSTTLRRGLFL</sequence>
<dbReference type="AlphaFoldDB" id="A0A5C3P7U9"/>
<protein>
    <submittedName>
        <fullName evidence="2">Uncharacterized protein</fullName>
    </submittedName>
</protein>
<feature type="compositionally biased region" description="Basic and acidic residues" evidence="1">
    <location>
        <begin position="1"/>
        <end position="12"/>
    </location>
</feature>
<organism evidence="2 3">
    <name type="scientific">Polyporus arcularius HHB13444</name>
    <dbReference type="NCBI Taxonomy" id="1314778"/>
    <lineage>
        <taxon>Eukaryota</taxon>
        <taxon>Fungi</taxon>
        <taxon>Dikarya</taxon>
        <taxon>Basidiomycota</taxon>
        <taxon>Agaricomycotina</taxon>
        <taxon>Agaricomycetes</taxon>
        <taxon>Polyporales</taxon>
        <taxon>Polyporaceae</taxon>
        <taxon>Polyporus</taxon>
    </lineage>
</organism>
<proteinExistence type="predicted"/>
<keyword evidence="3" id="KW-1185">Reference proteome</keyword>
<gene>
    <name evidence="2" type="ORF">K466DRAFT_604141</name>
</gene>
<dbReference type="EMBL" id="ML211549">
    <property type="protein sequence ID" value="TFK81863.1"/>
    <property type="molecule type" value="Genomic_DNA"/>
</dbReference>
<evidence type="ECO:0000313" key="2">
    <source>
        <dbReference type="EMBL" id="TFK81863.1"/>
    </source>
</evidence>
<dbReference type="InterPro" id="IPR027417">
    <property type="entry name" value="P-loop_NTPase"/>
</dbReference>
<feature type="compositionally biased region" description="Basic and acidic residues" evidence="1">
    <location>
        <begin position="27"/>
        <end position="36"/>
    </location>
</feature>
<evidence type="ECO:0000256" key="1">
    <source>
        <dbReference type="SAM" id="MobiDB-lite"/>
    </source>
</evidence>
<dbReference type="STRING" id="1314778.A0A5C3P7U9"/>
<accession>A0A5C3P7U9</accession>
<dbReference type="Gene3D" id="3.40.50.300">
    <property type="entry name" value="P-loop containing nucleotide triphosphate hydrolases"/>
    <property type="match status" value="1"/>
</dbReference>
<dbReference type="Proteomes" id="UP000308197">
    <property type="component" value="Unassembled WGS sequence"/>
</dbReference>